<feature type="non-terminal residue" evidence="2">
    <location>
        <position position="96"/>
    </location>
</feature>
<keyword evidence="3" id="KW-1185">Reference proteome</keyword>
<organism evidence="2 3">
    <name type="scientific">Pristionchus mayeri</name>
    <dbReference type="NCBI Taxonomy" id="1317129"/>
    <lineage>
        <taxon>Eukaryota</taxon>
        <taxon>Metazoa</taxon>
        <taxon>Ecdysozoa</taxon>
        <taxon>Nematoda</taxon>
        <taxon>Chromadorea</taxon>
        <taxon>Rhabditida</taxon>
        <taxon>Rhabditina</taxon>
        <taxon>Diplogasteromorpha</taxon>
        <taxon>Diplogasteroidea</taxon>
        <taxon>Neodiplogasteridae</taxon>
        <taxon>Pristionchus</taxon>
    </lineage>
</organism>
<feature type="transmembrane region" description="Helical" evidence="1">
    <location>
        <begin position="31"/>
        <end position="59"/>
    </location>
</feature>
<proteinExistence type="predicted"/>
<keyword evidence="1" id="KW-1133">Transmembrane helix</keyword>
<evidence type="ECO:0000256" key="1">
    <source>
        <dbReference type="SAM" id="Phobius"/>
    </source>
</evidence>
<keyword evidence="1" id="KW-0812">Transmembrane</keyword>
<keyword evidence="1" id="KW-0472">Membrane</keyword>
<feature type="non-terminal residue" evidence="2">
    <location>
        <position position="1"/>
    </location>
</feature>
<accession>A0AAN5D4S9</accession>
<sequence length="96" mass="11053">YISVCPGNEFTSIGDQFVRIRFRSYPNFLPYFLPISTLVCWLFGGTVEQAIMSLFPLLVDPSLRPPSGSFIDCSFKVTNGYRMKKMYNIELEVLRL</sequence>
<dbReference type="AlphaFoldDB" id="A0AAN5D4S9"/>
<gene>
    <name evidence="2" type="ORF">PMAYCL1PPCAC_27036</name>
</gene>
<reference evidence="3" key="1">
    <citation type="submission" date="2022-10" db="EMBL/GenBank/DDBJ databases">
        <title>Genome assembly of Pristionchus species.</title>
        <authorList>
            <person name="Yoshida K."/>
            <person name="Sommer R.J."/>
        </authorList>
    </citation>
    <scope>NUCLEOTIDE SEQUENCE [LARGE SCALE GENOMIC DNA]</scope>
    <source>
        <strain evidence="3">RS5460</strain>
    </source>
</reference>
<evidence type="ECO:0000313" key="3">
    <source>
        <dbReference type="Proteomes" id="UP001328107"/>
    </source>
</evidence>
<dbReference type="Proteomes" id="UP001328107">
    <property type="component" value="Unassembled WGS sequence"/>
</dbReference>
<dbReference type="EMBL" id="BTRK01000006">
    <property type="protein sequence ID" value="GMR56841.1"/>
    <property type="molecule type" value="Genomic_DNA"/>
</dbReference>
<name>A0AAN5D4S9_9BILA</name>
<evidence type="ECO:0000313" key="2">
    <source>
        <dbReference type="EMBL" id="GMR56841.1"/>
    </source>
</evidence>
<comment type="caution">
    <text evidence="2">The sequence shown here is derived from an EMBL/GenBank/DDBJ whole genome shotgun (WGS) entry which is preliminary data.</text>
</comment>
<protein>
    <submittedName>
        <fullName evidence="2">Uncharacterized protein</fullName>
    </submittedName>
</protein>